<evidence type="ECO:0000313" key="2">
    <source>
        <dbReference type="Proteomes" id="UP000319792"/>
    </source>
</evidence>
<accession>A0A5C5RQI8</accession>
<dbReference type="Proteomes" id="UP000319792">
    <property type="component" value="Unassembled WGS sequence"/>
</dbReference>
<name>A0A5C5RQI8_9ACTN</name>
<evidence type="ECO:0000313" key="1">
    <source>
        <dbReference type="EMBL" id="TWS24421.1"/>
    </source>
</evidence>
<reference evidence="1 2" key="1">
    <citation type="submission" date="2019-06" db="EMBL/GenBank/DDBJ databases">
        <authorList>
            <person name="Teng J.L.L."/>
            <person name="Lee H.H."/>
            <person name="Lau S.K.P."/>
            <person name="Woo P.C.Y."/>
        </authorList>
    </citation>
    <scope>NUCLEOTIDE SEQUENCE [LARGE SCALE GENOMIC DNA]</scope>
    <source>
        <strain evidence="1 2">HKU70</strain>
    </source>
</reference>
<reference evidence="1 2" key="2">
    <citation type="submission" date="2019-08" db="EMBL/GenBank/DDBJ databases">
        <title>Tsukamurella conjunctivitidis sp. nov., Tsukamurella assacharolytica sp. nov. and Tsukamurella sputae sp. nov. isolated from patients with conjunctivitis, bacteraemia (lymphoma) and respiratory infection (sputum) in Hong Kong.</title>
        <authorList>
            <person name="Fok K.M.N."/>
            <person name="Fong J.Y.H."/>
        </authorList>
    </citation>
    <scope>NUCLEOTIDE SEQUENCE [LARGE SCALE GENOMIC DNA]</scope>
    <source>
        <strain evidence="1 2">HKU70</strain>
    </source>
</reference>
<evidence type="ECO:0008006" key="3">
    <source>
        <dbReference type="Google" id="ProtNLM"/>
    </source>
</evidence>
<comment type="caution">
    <text evidence="1">The sequence shown here is derived from an EMBL/GenBank/DDBJ whole genome shotgun (WGS) entry which is preliminary data.</text>
</comment>
<dbReference type="AlphaFoldDB" id="A0A5C5RQI8"/>
<dbReference type="OrthoDB" id="3340404at2"/>
<protein>
    <recommendedName>
        <fullName evidence="3">Head-to-tail adaptor</fullName>
    </recommendedName>
</protein>
<dbReference type="RefSeq" id="WP_146434444.1">
    <property type="nucleotide sequence ID" value="NZ_VIGV01000003.1"/>
</dbReference>
<gene>
    <name evidence="1" type="ORF">FK268_12595</name>
</gene>
<proteinExistence type="predicted"/>
<dbReference type="EMBL" id="VIGV01000003">
    <property type="protein sequence ID" value="TWS24421.1"/>
    <property type="molecule type" value="Genomic_DNA"/>
</dbReference>
<sequence>MVVEFWPVDEPTDAVWAAATPDARQKAKARAISLLWERTAQVFGLVEQVVRPCTDPRAVSSYRGGSGIPSGMAWTPGMMLGNIGAAGPCGCGSPNCYVGAHETPLPGPVNRVLEVKIADQVLPPAAYRVRNSRWLLRIDGQAWPTQNLNAPEGADGTWVVRYVRGLPVPAAGQAAAGALASYLLKRAHDRATAACGGLPERVKQVTRQGVSAELVDEQGLFENGATGIEVVDQWLAVVNPDGRRQASRVINPQRRDAVQLR</sequence>
<organism evidence="1 2">
    <name type="scientific">Tsukamurella sputi</name>
    <dbReference type="NCBI Taxonomy" id="2591848"/>
    <lineage>
        <taxon>Bacteria</taxon>
        <taxon>Bacillati</taxon>
        <taxon>Actinomycetota</taxon>
        <taxon>Actinomycetes</taxon>
        <taxon>Mycobacteriales</taxon>
        <taxon>Tsukamurellaceae</taxon>
        <taxon>Tsukamurella</taxon>
    </lineage>
</organism>
<keyword evidence="2" id="KW-1185">Reference proteome</keyword>